<dbReference type="PANTHER" id="PTHR34702">
    <property type="entry name" value="NA(+)/H(+) ANTIPORTER SUBUNIT F1"/>
    <property type="match status" value="1"/>
</dbReference>
<dbReference type="EMBL" id="JBHPON010000002">
    <property type="protein sequence ID" value="MFC6035950.1"/>
    <property type="molecule type" value="Genomic_DNA"/>
</dbReference>
<evidence type="ECO:0000313" key="10">
    <source>
        <dbReference type="Proteomes" id="UP001596116"/>
    </source>
</evidence>
<gene>
    <name evidence="9" type="ORF">ACFMB1_10375</name>
</gene>
<feature type="transmembrane region" description="Helical" evidence="8">
    <location>
        <begin position="30"/>
        <end position="49"/>
    </location>
</feature>
<comment type="caution">
    <text evidence="9">The sequence shown here is derived from an EMBL/GenBank/DDBJ whole genome shotgun (WGS) entry which is preliminary data.</text>
</comment>
<protein>
    <submittedName>
        <fullName evidence="9">Monovalent cation/H+ antiporter complex subunit F</fullName>
    </submittedName>
</protein>
<sequence>MFAAVTAAIFVAMGLTLVRAFAGPSLYDRILAGNSFGTKTVLLIGLMGFITGRPHFLDIALLYALINFASTIAILRFFSYRRSQEEAA</sequence>
<name>A0ABW1KUZ9_9PROT</name>
<proteinExistence type="inferred from homology"/>
<keyword evidence="4" id="KW-1003">Cell membrane</keyword>
<evidence type="ECO:0000256" key="7">
    <source>
        <dbReference type="ARBA" id="ARBA00023136"/>
    </source>
</evidence>
<dbReference type="Proteomes" id="UP001596116">
    <property type="component" value="Unassembled WGS sequence"/>
</dbReference>
<evidence type="ECO:0000256" key="2">
    <source>
        <dbReference type="ARBA" id="ARBA00009212"/>
    </source>
</evidence>
<dbReference type="InterPro" id="IPR007208">
    <property type="entry name" value="MrpF/PhaF-like"/>
</dbReference>
<dbReference type="Pfam" id="PF04066">
    <property type="entry name" value="MrpF_PhaF"/>
    <property type="match status" value="1"/>
</dbReference>
<keyword evidence="6 8" id="KW-1133">Transmembrane helix</keyword>
<keyword evidence="3" id="KW-0813">Transport</keyword>
<dbReference type="RefSeq" id="WP_379882917.1">
    <property type="nucleotide sequence ID" value="NZ_JBHPON010000002.1"/>
</dbReference>
<evidence type="ECO:0000256" key="3">
    <source>
        <dbReference type="ARBA" id="ARBA00022448"/>
    </source>
</evidence>
<keyword evidence="7 8" id="KW-0472">Membrane</keyword>
<accession>A0ABW1KUZ9</accession>
<feature type="transmembrane region" description="Helical" evidence="8">
    <location>
        <begin position="56"/>
        <end position="78"/>
    </location>
</feature>
<keyword evidence="10" id="KW-1185">Reference proteome</keyword>
<reference evidence="9 10" key="1">
    <citation type="submission" date="2024-09" db="EMBL/GenBank/DDBJ databases">
        <authorList>
            <person name="Zhang Z.-H."/>
        </authorList>
    </citation>
    <scope>NUCLEOTIDE SEQUENCE [LARGE SCALE GENOMIC DNA]</scope>
    <source>
        <strain evidence="9 10">HHTR114</strain>
    </source>
</reference>
<comment type="subcellular location">
    <subcellularLocation>
        <location evidence="1">Cell membrane</location>
        <topology evidence="1">Multi-pass membrane protein</topology>
    </subcellularLocation>
</comment>
<evidence type="ECO:0000313" key="9">
    <source>
        <dbReference type="EMBL" id="MFC6035950.1"/>
    </source>
</evidence>
<evidence type="ECO:0000256" key="8">
    <source>
        <dbReference type="SAM" id="Phobius"/>
    </source>
</evidence>
<dbReference type="PANTHER" id="PTHR34702:SF1">
    <property type="entry name" value="NA(+)_H(+) ANTIPORTER SUBUNIT F"/>
    <property type="match status" value="1"/>
</dbReference>
<evidence type="ECO:0000256" key="4">
    <source>
        <dbReference type="ARBA" id="ARBA00022475"/>
    </source>
</evidence>
<organism evidence="9 10">
    <name type="scientific">Hyphococcus aureus</name>
    <dbReference type="NCBI Taxonomy" id="2666033"/>
    <lineage>
        <taxon>Bacteria</taxon>
        <taxon>Pseudomonadati</taxon>
        <taxon>Pseudomonadota</taxon>
        <taxon>Alphaproteobacteria</taxon>
        <taxon>Parvularculales</taxon>
        <taxon>Parvularculaceae</taxon>
        <taxon>Hyphococcus</taxon>
    </lineage>
</organism>
<evidence type="ECO:0000256" key="5">
    <source>
        <dbReference type="ARBA" id="ARBA00022692"/>
    </source>
</evidence>
<evidence type="ECO:0000256" key="1">
    <source>
        <dbReference type="ARBA" id="ARBA00004651"/>
    </source>
</evidence>
<evidence type="ECO:0000256" key="6">
    <source>
        <dbReference type="ARBA" id="ARBA00022989"/>
    </source>
</evidence>
<keyword evidence="5 8" id="KW-0812">Transmembrane</keyword>
<comment type="similarity">
    <text evidence="2">Belongs to the CPA3 antiporters (TC 2.A.63) subunit F family.</text>
</comment>